<gene>
    <name evidence="7" type="ORF">J0X19_18915</name>
</gene>
<feature type="domain" description="ABC transmembrane type-1" evidence="6">
    <location>
        <begin position="31"/>
        <end position="309"/>
    </location>
</feature>
<dbReference type="EMBL" id="JAFLQZ010000015">
    <property type="protein sequence ID" value="MBO0360039.1"/>
    <property type="molecule type" value="Genomic_DNA"/>
</dbReference>
<reference evidence="7" key="1">
    <citation type="submission" date="2021-03" db="EMBL/GenBank/DDBJ databases">
        <authorList>
            <person name="Kim M.K."/>
        </authorList>
    </citation>
    <scope>NUCLEOTIDE SEQUENCE</scope>
    <source>
        <strain evidence="7">BT186</strain>
    </source>
</reference>
<keyword evidence="8" id="KW-1185">Reference proteome</keyword>
<accession>A0A939JAM5</accession>
<dbReference type="Pfam" id="PF00664">
    <property type="entry name" value="ABC_membrane"/>
    <property type="match status" value="1"/>
</dbReference>
<dbReference type="Proteomes" id="UP000664144">
    <property type="component" value="Unassembled WGS sequence"/>
</dbReference>
<protein>
    <submittedName>
        <fullName evidence="7">ABC transporter ATP-binding protein</fullName>
    </submittedName>
</protein>
<feature type="transmembrane region" description="Helical" evidence="5">
    <location>
        <begin position="28"/>
        <end position="48"/>
    </location>
</feature>
<dbReference type="PROSITE" id="PS50929">
    <property type="entry name" value="ABC_TM1F"/>
    <property type="match status" value="1"/>
</dbReference>
<keyword evidence="3 5" id="KW-1133">Transmembrane helix</keyword>
<dbReference type="InterPro" id="IPR036640">
    <property type="entry name" value="ABC1_TM_sf"/>
</dbReference>
<dbReference type="PANTHER" id="PTHR43394">
    <property type="entry name" value="ATP-DEPENDENT PERMEASE MDL1, MITOCHONDRIAL"/>
    <property type="match status" value="1"/>
</dbReference>
<sequence>MASKNLPLPPPTPWQRLTRMLDTERDTIRYILFYAIITGLISLTLPLGTQAVFNLVSTGAVFASSYILIAVVVLGVLIGGILLIGQMKLVEAIEQRLFVKASIEYAYRLPRIKPDALEGENPPELVNRFFDILTVQKGLSKFLIDMMFAAFQILFGVIVLTFYHPIFIAFGLFTIIMLVFVYMLNYRRALRTSIEESAYKYEVVNWLEQVAGDLPAFRNNPAEQQRALDRTDELSADYLHSRNAHFRVLKNYYKWGVALRTVLTGGLLIAGTLFVVSRQMTLGQFVAAEVLIVQISSSIEKLMSGVSNVFDILTGVEKLAAVTDLPMDEKKTEGTHA</sequence>
<keyword evidence="7" id="KW-0547">Nucleotide-binding</keyword>
<evidence type="ECO:0000256" key="2">
    <source>
        <dbReference type="ARBA" id="ARBA00022692"/>
    </source>
</evidence>
<evidence type="ECO:0000256" key="4">
    <source>
        <dbReference type="ARBA" id="ARBA00023136"/>
    </source>
</evidence>
<dbReference type="RefSeq" id="WP_206985979.1">
    <property type="nucleotide sequence ID" value="NZ_JAFLQZ010000015.1"/>
</dbReference>
<keyword evidence="7" id="KW-0067">ATP-binding</keyword>
<comment type="caution">
    <text evidence="7">The sequence shown here is derived from an EMBL/GenBank/DDBJ whole genome shotgun (WGS) entry which is preliminary data.</text>
</comment>
<dbReference type="GO" id="GO:0005524">
    <property type="term" value="F:ATP binding"/>
    <property type="evidence" value="ECO:0007669"/>
    <property type="project" value="UniProtKB-KW"/>
</dbReference>
<comment type="subcellular location">
    <subcellularLocation>
        <location evidence="1">Cell membrane</location>
        <topology evidence="1">Multi-pass membrane protein</topology>
    </subcellularLocation>
</comment>
<dbReference type="InterPro" id="IPR011527">
    <property type="entry name" value="ABC1_TM_dom"/>
</dbReference>
<dbReference type="InterPro" id="IPR039421">
    <property type="entry name" value="Type_1_exporter"/>
</dbReference>
<feature type="transmembrane region" description="Helical" evidence="5">
    <location>
        <begin position="257"/>
        <end position="276"/>
    </location>
</feature>
<keyword evidence="4 5" id="KW-0472">Membrane</keyword>
<dbReference type="GO" id="GO:0005886">
    <property type="term" value="C:plasma membrane"/>
    <property type="evidence" value="ECO:0007669"/>
    <property type="project" value="UniProtKB-SubCell"/>
</dbReference>
<feature type="transmembrane region" description="Helical" evidence="5">
    <location>
        <begin position="60"/>
        <end position="84"/>
    </location>
</feature>
<evidence type="ECO:0000313" key="8">
    <source>
        <dbReference type="Proteomes" id="UP000664144"/>
    </source>
</evidence>
<evidence type="ECO:0000313" key="7">
    <source>
        <dbReference type="EMBL" id="MBO0360039.1"/>
    </source>
</evidence>
<keyword evidence="2 5" id="KW-0812">Transmembrane</keyword>
<dbReference type="Gene3D" id="1.20.1560.10">
    <property type="entry name" value="ABC transporter type 1, transmembrane domain"/>
    <property type="match status" value="1"/>
</dbReference>
<evidence type="ECO:0000256" key="1">
    <source>
        <dbReference type="ARBA" id="ARBA00004651"/>
    </source>
</evidence>
<evidence type="ECO:0000256" key="5">
    <source>
        <dbReference type="SAM" id="Phobius"/>
    </source>
</evidence>
<dbReference type="AlphaFoldDB" id="A0A939JAM5"/>
<feature type="transmembrane region" description="Helical" evidence="5">
    <location>
        <begin position="142"/>
        <end position="160"/>
    </location>
</feature>
<dbReference type="PANTHER" id="PTHR43394:SF4">
    <property type="entry name" value="TOXIN SECRETION ABC TRANSPORTER ATP-BINDING PROTEIN"/>
    <property type="match status" value="1"/>
</dbReference>
<organism evidence="7 8">
    <name type="scientific">Hymenobacter telluris</name>
    <dbReference type="NCBI Taxonomy" id="2816474"/>
    <lineage>
        <taxon>Bacteria</taxon>
        <taxon>Pseudomonadati</taxon>
        <taxon>Bacteroidota</taxon>
        <taxon>Cytophagia</taxon>
        <taxon>Cytophagales</taxon>
        <taxon>Hymenobacteraceae</taxon>
        <taxon>Hymenobacter</taxon>
    </lineage>
</organism>
<proteinExistence type="predicted"/>
<dbReference type="SUPFAM" id="SSF90123">
    <property type="entry name" value="ABC transporter transmembrane region"/>
    <property type="match status" value="1"/>
</dbReference>
<name>A0A939JAM5_9BACT</name>
<dbReference type="GO" id="GO:0015421">
    <property type="term" value="F:ABC-type oligopeptide transporter activity"/>
    <property type="evidence" value="ECO:0007669"/>
    <property type="project" value="TreeGrafter"/>
</dbReference>
<evidence type="ECO:0000259" key="6">
    <source>
        <dbReference type="PROSITE" id="PS50929"/>
    </source>
</evidence>
<evidence type="ECO:0000256" key="3">
    <source>
        <dbReference type="ARBA" id="ARBA00022989"/>
    </source>
</evidence>
<feature type="transmembrane region" description="Helical" evidence="5">
    <location>
        <begin position="166"/>
        <end position="184"/>
    </location>
</feature>